<dbReference type="RefSeq" id="WP_285983828.1">
    <property type="nucleotide sequence ID" value="NZ_JASVDS010000005.1"/>
</dbReference>
<evidence type="ECO:0000256" key="2">
    <source>
        <dbReference type="SAM" id="Phobius"/>
    </source>
</evidence>
<dbReference type="EMBL" id="JASVDS010000005">
    <property type="protein sequence ID" value="MDL5033747.1"/>
    <property type="molecule type" value="Genomic_DNA"/>
</dbReference>
<reference evidence="3 4" key="1">
    <citation type="submission" date="2023-06" db="EMBL/GenBank/DDBJ databases">
        <title>Pelomonas sp. APW6 16S ribosomal RNA gene genome sequencing and assembly.</title>
        <authorList>
            <person name="Woo H."/>
        </authorList>
    </citation>
    <scope>NUCLEOTIDE SEQUENCE [LARGE SCALE GENOMIC DNA]</scope>
    <source>
        <strain evidence="3 4">APW6</strain>
    </source>
</reference>
<evidence type="ECO:0000256" key="1">
    <source>
        <dbReference type="SAM" id="MobiDB-lite"/>
    </source>
</evidence>
<keyword evidence="4" id="KW-1185">Reference proteome</keyword>
<keyword evidence="2" id="KW-1133">Transmembrane helix</keyword>
<gene>
    <name evidence="3" type="ORF">QRD43_17685</name>
</gene>
<evidence type="ECO:0000313" key="4">
    <source>
        <dbReference type="Proteomes" id="UP001238603"/>
    </source>
</evidence>
<sequence length="59" mass="6492">MDVNDIRIAFTLFSMVIFLGIVSWAFSKRNKQSFDELGGLPLMDDQAPGALSSQGGRNE</sequence>
<feature type="transmembrane region" description="Helical" evidence="2">
    <location>
        <begin position="6"/>
        <end position="26"/>
    </location>
</feature>
<evidence type="ECO:0000313" key="3">
    <source>
        <dbReference type="EMBL" id="MDL5033747.1"/>
    </source>
</evidence>
<accession>A0ABT7LNB8</accession>
<feature type="region of interest" description="Disordered" evidence="1">
    <location>
        <begin position="38"/>
        <end position="59"/>
    </location>
</feature>
<dbReference type="Pfam" id="PF05545">
    <property type="entry name" value="FixQ"/>
    <property type="match status" value="1"/>
</dbReference>
<organism evidence="3 4">
    <name type="scientific">Roseateles subflavus</name>
    <dbReference type="NCBI Taxonomy" id="3053353"/>
    <lineage>
        <taxon>Bacteria</taxon>
        <taxon>Pseudomonadati</taxon>
        <taxon>Pseudomonadota</taxon>
        <taxon>Betaproteobacteria</taxon>
        <taxon>Burkholderiales</taxon>
        <taxon>Sphaerotilaceae</taxon>
        <taxon>Roseateles</taxon>
    </lineage>
</organism>
<name>A0ABT7LNB8_9BURK</name>
<dbReference type="InterPro" id="IPR008621">
    <property type="entry name" value="Cbb3-typ_cyt_oxidase_comp"/>
</dbReference>
<keyword evidence="2" id="KW-0472">Membrane</keyword>
<keyword evidence="2" id="KW-0812">Transmembrane</keyword>
<proteinExistence type="predicted"/>
<comment type="caution">
    <text evidence="3">The sequence shown here is derived from an EMBL/GenBank/DDBJ whole genome shotgun (WGS) entry which is preliminary data.</text>
</comment>
<dbReference type="Proteomes" id="UP001238603">
    <property type="component" value="Unassembled WGS sequence"/>
</dbReference>
<protein>
    <submittedName>
        <fullName evidence="3">Cbb3-type cytochrome c oxidase subunit 3</fullName>
    </submittedName>
</protein>